<reference evidence="1 2" key="1">
    <citation type="journal article" date="2016" name="Nat. Commun.">
        <title>Thousands of microbial genomes shed light on interconnected biogeochemical processes in an aquifer system.</title>
        <authorList>
            <person name="Anantharaman K."/>
            <person name="Brown C.T."/>
            <person name="Hug L.A."/>
            <person name="Sharon I."/>
            <person name="Castelle C.J."/>
            <person name="Probst A.J."/>
            <person name="Thomas B.C."/>
            <person name="Singh A."/>
            <person name="Wilkins M.J."/>
            <person name="Karaoz U."/>
            <person name="Brodie E.L."/>
            <person name="Williams K.H."/>
            <person name="Hubbard S.S."/>
            <person name="Banfield J.F."/>
        </authorList>
    </citation>
    <scope>NUCLEOTIDE SEQUENCE [LARGE SCALE GENOMIC DNA]</scope>
</reference>
<evidence type="ECO:0008006" key="3">
    <source>
        <dbReference type="Google" id="ProtNLM"/>
    </source>
</evidence>
<dbReference type="AlphaFoldDB" id="A0A1G2DX68"/>
<dbReference type="NCBIfam" id="TIGR02436">
    <property type="entry name" value="four helix bundle protein"/>
    <property type="match status" value="1"/>
</dbReference>
<name>A0A1G2DX68_9BACT</name>
<protein>
    <recommendedName>
        <fullName evidence="3">Four helix bundle protein</fullName>
    </recommendedName>
</protein>
<dbReference type="InterPro" id="IPR036583">
    <property type="entry name" value="23S_rRNA_IVS_sf"/>
</dbReference>
<dbReference type="PANTHER" id="PTHR38471:SF2">
    <property type="entry name" value="FOUR HELIX BUNDLE PROTEIN"/>
    <property type="match status" value="1"/>
</dbReference>
<evidence type="ECO:0000313" key="2">
    <source>
        <dbReference type="Proteomes" id="UP000178893"/>
    </source>
</evidence>
<evidence type="ECO:0000313" key="1">
    <source>
        <dbReference type="EMBL" id="OGZ18179.1"/>
    </source>
</evidence>
<dbReference type="Pfam" id="PF05635">
    <property type="entry name" value="23S_rRNA_IVP"/>
    <property type="match status" value="1"/>
</dbReference>
<dbReference type="PANTHER" id="PTHR38471">
    <property type="entry name" value="FOUR HELIX BUNDLE PROTEIN"/>
    <property type="match status" value="1"/>
</dbReference>
<comment type="caution">
    <text evidence="1">The sequence shown here is derived from an EMBL/GenBank/DDBJ whole genome shotgun (WGS) entry which is preliminary data.</text>
</comment>
<dbReference type="EMBL" id="MHLW01000012">
    <property type="protein sequence ID" value="OGZ18179.1"/>
    <property type="molecule type" value="Genomic_DNA"/>
</dbReference>
<dbReference type="InterPro" id="IPR012657">
    <property type="entry name" value="23S_rRNA-intervening_sequence"/>
</dbReference>
<gene>
    <name evidence="1" type="ORF">A2V72_01565</name>
</gene>
<proteinExistence type="predicted"/>
<dbReference type="Proteomes" id="UP000178893">
    <property type="component" value="Unassembled WGS sequence"/>
</dbReference>
<dbReference type="SUPFAM" id="SSF158446">
    <property type="entry name" value="IVS-encoded protein-like"/>
    <property type="match status" value="1"/>
</dbReference>
<organism evidence="1 2">
    <name type="scientific">Candidatus Nealsonbacteria bacterium RBG_13_37_56</name>
    <dbReference type="NCBI Taxonomy" id="1801661"/>
    <lineage>
        <taxon>Bacteria</taxon>
        <taxon>Candidatus Nealsoniibacteriota</taxon>
    </lineage>
</organism>
<sequence>MTEIPNSKQYFKQYDLEERTFQFSKKCRDFLNKLPKTVSNIEYSKQLARSSGSQAANYIEANESLSKKDFIYRIRICRKETKETCLWLRLCDPINSNELLKEQNSLSQEAIELRKIFSSILDKSSYKIV</sequence>
<accession>A0A1G2DX68</accession>
<dbReference type="Gene3D" id="1.20.1440.60">
    <property type="entry name" value="23S rRNA-intervening sequence"/>
    <property type="match status" value="1"/>
</dbReference>